<dbReference type="AlphaFoldDB" id="A0A6V7YA10"/>
<accession>A0A6V7YA10</accession>
<organism evidence="1 2">
    <name type="scientific">Meloidogyne enterolobii</name>
    <name type="common">Root-knot nematode worm</name>
    <name type="synonym">Meloidogyne mayaguensis</name>
    <dbReference type="NCBI Taxonomy" id="390850"/>
    <lineage>
        <taxon>Eukaryota</taxon>
        <taxon>Metazoa</taxon>
        <taxon>Ecdysozoa</taxon>
        <taxon>Nematoda</taxon>
        <taxon>Chromadorea</taxon>
        <taxon>Rhabditida</taxon>
        <taxon>Tylenchina</taxon>
        <taxon>Tylenchomorpha</taxon>
        <taxon>Tylenchoidea</taxon>
        <taxon>Meloidogynidae</taxon>
        <taxon>Meloidogyninae</taxon>
        <taxon>Meloidogyne</taxon>
    </lineage>
</organism>
<evidence type="ECO:0000313" key="2">
    <source>
        <dbReference type="Proteomes" id="UP000580250"/>
    </source>
</evidence>
<sequence length="90" mass="10395">MEGGYFLYPGDPPPFSGIMTLHELIEQLEDFKKSTLHILFSGVTSDRFLLIYSNFDPAADQPPYFDFFVDDAVRYHEDKDGVELKNIDRT</sequence>
<name>A0A6V7YA10_MELEN</name>
<comment type="caution">
    <text evidence="1">The sequence shown here is derived from an EMBL/GenBank/DDBJ whole genome shotgun (WGS) entry which is preliminary data.</text>
</comment>
<protein>
    <submittedName>
        <fullName evidence="1">Uncharacterized protein</fullName>
    </submittedName>
</protein>
<dbReference type="Proteomes" id="UP000580250">
    <property type="component" value="Unassembled WGS sequence"/>
</dbReference>
<evidence type="ECO:0000313" key="1">
    <source>
        <dbReference type="EMBL" id="CAD2208346.1"/>
    </source>
</evidence>
<proteinExistence type="predicted"/>
<reference evidence="1 2" key="1">
    <citation type="submission" date="2020-08" db="EMBL/GenBank/DDBJ databases">
        <authorList>
            <person name="Koutsovoulos G."/>
            <person name="Danchin GJ E."/>
        </authorList>
    </citation>
    <scope>NUCLEOTIDE SEQUENCE [LARGE SCALE GENOMIC DNA]</scope>
</reference>
<gene>
    <name evidence="1" type="ORF">MENT_LOCUS62370</name>
</gene>
<dbReference type="EMBL" id="CAJEWN010003679">
    <property type="protein sequence ID" value="CAD2208346.1"/>
    <property type="molecule type" value="Genomic_DNA"/>
</dbReference>